<dbReference type="PANTHER" id="PTHR30579">
    <property type="entry name" value="TRANSCRIPTIONAL REGULATOR"/>
    <property type="match status" value="1"/>
</dbReference>
<dbReference type="EMBL" id="CP035952">
    <property type="protein sequence ID" value="QBF29151.1"/>
    <property type="molecule type" value="Genomic_DNA"/>
</dbReference>
<reference evidence="5 6" key="1">
    <citation type="submission" date="2019-02" db="EMBL/GenBank/DDBJ databases">
        <title>Complete genome sequence of Pseudomonas sp. SNU WT1 isolated from rainbow trout.</title>
        <authorList>
            <person name="Oh W.T."/>
            <person name="Park S.C."/>
        </authorList>
    </citation>
    <scope>NUCLEOTIDE SEQUENCE [LARGE SCALE GENOMIC DNA]</scope>
    <source>
        <strain evidence="5 6">SNU WT1</strain>
    </source>
</reference>
<dbReference type="AlphaFoldDB" id="A0A411MQV2"/>
<gene>
    <name evidence="5" type="ORF">EXN22_23015</name>
</gene>
<organism evidence="5 6">
    <name type="scientific">Pseudomonas tructae</name>
    <dbReference type="NCBI Taxonomy" id="2518644"/>
    <lineage>
        <taxon>Bacteria</taxon>
        <taxon>Pseudomonadati</taxon>
        <taxon>Pseudomonadota</taxon>
        <taxon>Gammaproteobacteria</taxon>
        <taxon>Pseudomonadales</taxon>
        <taxon>Pseudomonadaceae</taxon>
        <taxon>Pseudomonas</taxon>
    </lineage>
</organism>
<evidence type="ECO:0000256" key="3">
    <source>
        <dbReference type="ARBA" id="ARBA00023163"/>
    </source>
</evidence>
<dbReference type="InterPro" id="IPR005119">
    <property type="entry name" value="LysR_subst-bd"/>
</dbReference>
<dbReference type="KEGG" id="ptk:EXN22_23015"/>
<evidence type="ECO:0000313" key="6">
    <source>
        <dbReference type="Proteomes" id="UP000291130"/>
    </source>
</evidence>
<keyword evidence="3" id="KW-0804">Transcription</keyword>
<evidence type="ECO:0000256" key="2">
    <source>
        <dbReference type="ARBA" id="ARBA00023125"/>
    </source>
</evidence>
<feature type="domain" description="LysR substrate-binding" evidence="4">
    <location>
        <begin position="51"/>
        <end position="251"/>
    </location>
</feature>
<dbReference type="OrthoDB" id="7007402at2"/>
<accession>A0A411MQV2</accession>
<dbReference type="GO" id="GO:0003677">
    <property type="term" value="F:DNA binding"/>
    <property type="evidence" value="ECO:0007669"/>
    <property type="project" value="UniProtKB-KW"/>
</dbReference>
<evidence type="ECO:0000259" key="4">
    <source>
        <dbReference type="Pfam" id="PF03466"/>
    </source>
</evidence>
<dbReference type="InterPro" id="IPR050176">
    <property type="entry name" value="LTTR"/>
</dbReference>
<dbReference type="PANTHER" id="PTHR30579:SF3">
    <property type="entry name" value="TRANSCRIPTIONAL REGULATORY PROTEIN"/>
    <property type="match status" value="1"/>
</dbReference>
<keyword evidence="6" id="KW-1185">Reference proteome</keyword>
<dbReference type="Pfam" id="PF03466">
    <property type="entry name" value="LysR_substrate"/>
    <property type="match status" value="1"/>
</dbReference>
<keyword evidence="2" id="KW-0238">DNA-binding</keyword>
<name>A0A411MQV2_9PSED</name>
<dbReference type="Proteomes" id="UP000291130">
    <property type="component" value="Chromosome"/>
</dbReference>
<dbReference type="SUPFAM" id="SSF53850">
    <property type="entry name" value="Periplasmic binding protein-like II"/>
    <property type="match status" value="1"/>
</dbReference>
<sequence>MLRRKLEVLEDNLGVTLLLYRDNQLVLTQAGRDLHQQLRTRSKECSDVGDNRRPLRIGIDDTLLHDMLVRTLITFTRENARRCLDIIPLQSAQYLPHQDLDLALWTTSPGAQIPQPRHCLQPLNPPVIIRYQPFVAMRYAREATRPLSLERLDDFRLIQLEQYQDSAAFAPWNQLIDRRRSGVTYIRAPGLAFHLIKGGAGIGLLPNYIRHLDRTLLPIPDLFNETMQQQVLLSIHADNQSDADVTCLASYINLLFAERRDWLA</sequence>
<evidence type="ECO:0000313" key="5">
    <source>
        <dbReference type="EMBL" id="QBF29151.1"/>
    </source>
</evidence>
<protein>
    <submittedName>
        <fullName evidence="5">LysR family transcriptional regulator</fullName>
    </submittedName>
</protein>
<evidence type="ECO:0000256" key="1">
    <source>
        <dbReference type="ARBA" id="ARBA00023015"/>
    </source>
</evidence>
<dbReference type="GO" id="GO:0003700">
    <property type="term" value="F:DNA-binding transcription factor activity"/>
    <property type="evidence" value="ECO:0007669"/>
    <property type="project" value="TreeGrafter"/>
</dbReference>
<proteinExistence type="predicted"/>
<keyword evidence="1" id="KW-0805">Transcription regulation</keyword>